<keyword evidence="2" id="KW-1185">Reference proteome</keyword>
<sequence>MIWRAAGAAGTVVEAADTAAEVGTAAEVDTVAEDKETQLESRTIAEARRSLEAAIGRAGCCRTFQREGKAMHIAGKEGCSWSAAAESCLQSST</sequence>
<organism evidence="1 2">
    <name type="scientific">Leucosporidium creatinivorum</name>
    <dbReference type="NCBI Taxonomy" id="106004"/>
    <lineage>
        <taxon>Eukaryota</taxon>
        <taxon>Fungi</taxon>
        <taxon>Dikarya</taxon>
        <taxon>Basidiomycota</taxon>
        <taxon>Pucciniomycotina</taxon>
        <taxon>Microbotryomycetes</taxon>
        <taxon>Leucosporidiales</taxon>
        <taxon>Leucosporidium</taxon>
    </lineage>
</organism>
<evidence type="ECO:0000313" key="2">
    <source>
        <dbReference type="Proteomes" id="UP000193467"/>
    </source>
</evidence>
<gene>
    <name evidence="1" type="ORF">BCR35DRAFT_310916</name>
</gene>
<dbReference type="InParanoid" id="A0A1Y2CKN9"/>
<dbReference type="EMBL" id="MCGR01000116">
    <property type="protein sequence ID" value="ORY47582.1"/>
    <property type="molecule type" value="Genomic_DNA"/>
</dbReference>
<evidence type="ECO:0000313" key="1">
    <source>
        <dbReference type="EMBL" id="ORY47582.1"/>
    </source>
</evidence>
<name>A0A1Y2CKN9_9BASI</name>
<comment type="caution">
    <text evidence="1">The sequence shown here is derived from an EMBL/GenBank/DDBJ whole genome shotgun (WGS) entry which is preliminary data.</text>
</comment>
<dbReference type="Proteomes" id="UP000193467">
    <property type="component" value="Unassembled WGS sequence"/>
</dbReference>
<dbReference type="AlphaFoldDB" id="A0A1Y2CKN9"/>
<protein>
    <submittedName>
        <fullName evidence="1">Uncharacterized protein</fullName>
    </submittedName>
</protein>
<proteinExistence type="predicted"/>
<reference evidence="1 2" key="1">
    <citation type="submission" date="2016-07" db="EMBL/GenBank/DDBJ databases">
        <title>Pervasive Adenine N6-methylation of Active Genes in Fungi.</title>
        <authorList>
            <consortium name="DOE Joint Genome Institute"/>
            <person name="Mondo S.J."/>
            <person name="Dannebaum R.O."/>
            <person name="Kuo R.C."/>
            <person name="Labutti K."/>
            <person name="Haridas S."/>
            <person name="Kuo A."/>
            <person name="Salamov A."/>
            <person name="Ahrendt S.R."/>
            <person name="Lipzen A."/>
            <person name="Sullivan W."/>
            <person name="Andreopoulos W.B."/>
            <person name="Clum A."/>
            <person name="Lindquist E."/>
            <person name="Daum C."/>
            <person name="Ramamoorthy G.K."/>
            <person name="Gryganskyi A."/>
            <person name="Culley D."/>
            <person name="Magnuson J.K."/>
            <person name="James T.Y."/>
            <person name="O'Malley M.A."/>
            <person name="Stajich J.E."/>
            <person name="Spatafora J.W."/>
            <person name="Visel A."/>
            <person name="Grigoriev I.V."/>
        </authorList>
    </citation>
    <scope>NUCLEOTIDE SEQUENCE [LARGE SCALE GENOMIC DNA]</scope>
    <source>
        <strain evidence="1 2">62-1032</strain>
    </source>
</reference>
<accession>A0A1Y2CKN9</accession>